<sequence length="338" mass="38759">LSSVYEVTMGNEVDKEVVLPEPLPNNELVAQPNDGGGQSLVEEGEEEHDANINNDNAIVFKLKSPASGKWITLVMFEDEENKVTLEEMFFHFEHLFQLRGLNMKTSFEDERGGVPWNYLAWWDFEMIQDLVEQMNETIKSRASSNCLTSKWFMPSPCTARQIKQLSIKVFKRVVKNARVLNHCYKGFSSFTYGETTPDQLEIIFNRLKMTEKDVFVDLGSGVGNVVTYAAGYTQAKSCVGIEVNAVPAQFATNMKKEFENMMSWYGKECRPIELIHDSFLVEKHRKLIIEEATVIYINNFAFEADLMFQIKDLIKDMSHGTRIICTKSLLEERPETTR</sequence>
<dbReference type="PANTHER" id="PTHR21451:SF0">
    <property type="entry name" value="HISTONE-LYSINE N-METHYLTRANSFERASE, H3 LYSINE-79 SPECIFIC"/>
    <property type="match status" value="1"/>
</dbReference>
<evidence type="ECO:0000313" key="14">
    <source>
        <dbReference type="EMBL" id="GMT03740.1"/>
    </source>
</evidence>
<dbReference type="GO" id="GO:0035097">
    <property type="term" value="C:histone methyltransferase complex"/>
    <property type="evidence" value="ECO:0007669"/>
    <property type="project" value="UniProtKB-ARBA"/>
</dbReference>
<evidence type="ECO:0000256" key="2">
    <source>
        <dbReference type="ARBA" id="ARBA00012190"/>
    </source>
</evidence>
<dbReference type="GO" id="GO:0032259">
    <property type="term" value="P:methylation"/>
    <property type="evidence" value="ECO:0007669"/>
    <property type="project" value="UniProtKB-KW"/>
</dbReference>
<feature type="non-terminal residue" evidence="14">
    <location>
        <position position="1"/>
    </location>
</feature>
<dbReference type="PROSITE" id="PS51569">
    <property type="entry name" value="DOT1"/>
    <property type="match status" value="1"/>
</dbReference>
<keyword evidence="15" id="KW-1185">Reference proteome</keyword>
<feature type="region of interest" description="Disordered" evidence="12">
    <location>
        <begin position="22"/>
        <end position="47"/>
    </location>
</feature>
<dbReference type="EMBL" id="BTSX01000006">
    <property type="protein sequence ID" value="GMT03740.1"/>
    <property type="molecule type" value="Genomic_DNA"/>
</dbReference>
<evidence type="ECO:0000256" key="11">
    <source>
        <dbReference type="RuleBase" id="RU271113"/>
    </source>
</evidence>
<evidence type="ECO:0000256" key="1">
    <source>
        <dbReference type="ARBA" id="ARBA00004123"/>
    </source>
</evidence>
<keyword evidence="4 11" id="KW-0489">Methyltransferase</keyword>
<protein>
    <recommendedName>
        <fullName evidence="3 11">Histone-lysine N-methyltransferase, H3 lysine-79 specific</fullName>
        <ecNumber evidence="2 11">2.1.1.360</ecNumber>
    </recommendedName>
    <alternativeName>
        <fullName evidence="9 11">Histone H3-K79 methyltransferase</fullName>
    </alternativeName>
</protein>
<evidence type="ECO:0000256" key="8">
    <source>
        <dbReference type="ARBA" id="ARBA00023242"/>
    </source>
</evidence>
<proteinExistence type="inferred from homology"/>
<dbReference type="PANTHER" id="PTHR21451">
    <property type="entry name" value="HISTONE H3 METHYLTRANSFERASE"/>
    <property type="match status" value="1"/>
</dbReference>
<dbReference type="GO" id="GO:0140956">
    <property type="term" value="F:histone H3K79 trimethyltransferase activity"/>
    <property type="evidence" value="ECO:0007669"/>
    <property type="project" value="UniProtKB-EC"/>
</dbReference>
<dbReference type="InterPro" id="IPR030445">
    <property type="entry name" value="H3-K79_meTrfase"/>
</dbReference>
<comment type="subcellular location">
    <subcellularLocation>
        <location evidence="1 11">Nucleus</location>
    </subcellularLocation>
</comment>
<evidence type="ECO:0000256" key="3">
    <source>
        <dbReference type="ARBA" id="ARBA00020987"/>
    </source>
</evidence>
<comment type="function">
    <text evidence="11">Histone methyltransferase that specifically trimethylates histone H3 to form H3K79me3. This methylation is required for telomere silencing and for the pachytene checkpoint during the meiotic cell cycle by allowing the recruitment of RAD9 to double strand breaks. Nucleosomes are preferred as substrate compared to free histone.</text>
</comment>
<dbReference type="Pfam" id="PF08123">
    <property type="entry name" value="DOT1"/>
    <property type="match status" value="1"/>
</dbReference>
<keyword evidence="6 11" id="KW-0949">S-adenosyl-L-methionine</keyword>
<keyword evidence="8 11" id="KW-0539">Nucleus</keyword>
<keyword evidence="7 11" id="KW-0156">Chromatin regulator</keyword>
<feature type="non-terminal residue" evidence="14">
    <location>
        <position position="338"/>
    </location>
</feature>
<evidence type="ECO:0000256" key="10">
    <source>
        <dbReference type="ARBA" id="ARBA00047770"/>
    </source>
</evidence>
<gene>
    <name evidence="14" type="ORF">PENTCL1PPCAC_25914</name>
</gene>
<comment type="catalytic activity">
    <reaction evidence="10 11">
        <text>L-lysyl(79)-[histone H3] + 3 S-adenosyl-L-methionine = N(6),N(6),N(6)-trimethyl-L-lysyl(79)-[histone H3] + 3 S-adenosyl-L-homocysteine + 3 H(+)</text>
        <dbReference type="Rhea" id="RHEA:60328"/>
        <dbReference type="Rhea" id="RHEA-COMP:15549"/>
        <dbReference type="Rhea" id="RHEA-COMP:15552"/>
        <dbReference type="ChEBI" id="CHEBI:15378"/>
        <dbReference type="ChEBI" id="CHEBI:29969"/>
        <dbReference type="ChEBI" id="CHEBI:57856"/>
        <dbReference type="ChEBI" id="CHEBI:59789"/>
        <dbReference type="ChEBI" id="CHEBI:61961"/>
        <dbReference type="EC" id="2.1.1.360"/>
    </reaction>
</comment>
<evidence type="ECO:0000256" key="12">
    <source>
        <dbReference type="SAM" id="MobiDB-lite"/>
    </source>
</evidence>
<evidence type="ECO:0000256" key="7">
    <source>
        <dbReference type="ARBA" id="ARBA00022853"/>
    </source>
</evidence>
<dbReference type="EC" id="2.1.1.360" evidence="2 11"/>
<dbReference type="FunFam" id="3.40.50.150:FF:000033">
    <property type="entry name" value="Histone-lysine N-methyltransferase, H3 lysine-79 specific"/>
    <property type="match status" value="1"/>
</dbReference>
<evidence type="ECO:0000313" key="15">
    <source>
        <dbReference type="Proteomes" id="UP001432027"/>
    </source>
</evidence>
<dbReference type="GO" id="GO:0000077">
    <property type="term" value="P:DNA damage checkpoint signaling"/>
    <property type="evidence" value="ECO:0007669"/>
    <property type="project" value="TreeGrafter"/>
</dbReference>
<dbReference type="SUPFAM" id="SSF53335">
    <property type="entry name" value="S-adenosyl-L-methionine-dependent methyltransferases"/>
    <property type="match status" value="1"/>
</dbReference>
<accession>A0AAV5UA28</accession>
<dbReference type="Gene3D" id="3.40.50.150">
    <property type="entry name" value="Vaccinia Virus protein VP39"/>
    <property type="match status" value="1"/>
</dbReference>
<organism evidence="14 15">
    <name type="scientific">Pristionchus entomophagus</name>
    <dbReference type="NCBI Taxonomy" id="358040"/>
    <lineage>
        <taxon>Eukaryota</taxon>
        <taxon>Metazoa</taxon>
        <taxon>Ecdysozoa</taxon>
        <taxon>Nematoda</taxon>
        <taxon>Chromadorea</taxon>
        <taxon>Rhabditida</taxon>
        <taxon>Rhabditina</taxon>
        <taxon>Diplogasteromorpha</taxon>
        <taxon>Diplogasteroidea</taxon>
        <taxon>Neodiplogasteridae</taxon>
        <taxon>Pristionchus</taxon>
    </lineage>
</organism>
<evidence type="ECO:0000256" key="9">
    <source>
        <dbReference type="ARBA" id="ARBA00029821"/>
    </source>
</evidence>
<dbReference type="InterPro" id="IPR029063">
    <property type="entry name" value="SAM-dependent_MTases_sf"/>
</dbReference>
<evidence type="ECO:0000256" key="6">
    <source>
        <dbReference type="ARBA" id="ARBA00022691"/>
    </source>
</evidence>
<reference evidence="14" key="1">
    <citation type="submission" date="2023-10" db="EMBL/GenBank/DDBJ databases">
        <title>Genome assembly of Pristionchus species.</title>
        <authorList>
            <person name="Yoshida K."/>
            <person name="Sommer R.J."/>
        </authorList>
    </citation>
    <scope>NUCLEOTIDE SEQUENCE</scope>
    <source>
        <strain evidence="14">RS0144</strain>
    </source>
</reference>
<evidence type="ECO:0000259" key="13">
    <source>
        <dbReference type="PROSITE" id="PS51569"/>
    </source>
</evidence>
<name>A0AAV5UA28_9BILA</name>
<comment type="miscellaneous">
    <text evidence="11">In contrast to other lysine histone methyltransferases, it does not contain a SET domain, suggesting the existence of another mechanism for methylation of lysine residues of histones.</text>
</comment>
<evidence type="ECO:0000256" key="4">
    <source>
        <dbReference type="ARBA" id="ARBA00022603"/>
    </source>
</evidence>
<dbReference type="InterPro" id="IPR025789">
    <property type="entry name" value="DOT1_dom"/>
</dbReference>
<evidence type="ECO:0000256" key="5">
    <source>
        <dbReference type="ARBA" id="ARBA00022679"/>
    </source>
</evidence>
<dbReference type="AlphaFoldDB" id="A0AAV5UA28"/>
<feature type="domain" description="DOT1" evidence="13">
    <location>
        <begin position="58"/>
        <end position="338"/>
    </location>
</feature>
<dbReference type="GO" id="GO:0006281">
    <property type="term" value="P:DNA repair"/>
    <property type="evidence" value="ECO:0007669"/>
    <property type="project" value="TreeGrafter"/>
</dbReference>
<comment type="caution">
    <text evidence="14">The sequence shown here is derived from an EMBL/GenBank/DDBJ whole genome shotgun (WGS) entry which is preliminary data.</text>
</comment>
<comment type="similarity">
    <text evidence="11">Belongs to the class I-like SAM-binding methyltransferase superfamily. DOT1 family.</text>
</comment>
<dbReference type="Proteomes" id="UP001432027">
    <property type="component" value="Unassembled WGS sequence"/>
</dbReference>
<keyword evidence="5 11" id="KW-0808">Transferase</keyword>